<protein>
    <recommendedName>
        <fullName evidence="7">Ubiquitin-like protease family profile domain-containing protein</fullName>
    </recommendedName>
</protein>
<keyword evidence="9" id="KW-1185">Reference proteome</keyword>
<feature type="domain" description="Ubiquitin-like protease family profile" evidence="7">
    <location>
        <begin position="665"/>
        <end position="988"/>
    </location>
</feature>
<dbReference type="Proteomes" id="UP000799423">
    <property type="component" value="Unassembled WGS sequence"/>
</dbReference>
<gene>
    <name evidence="8" type="ORF">T440DRAFT_472781</name>
</gene>
<feature type="compositionally biased region" description="Polar residues" evidence="6">
    <location>
        <begin position="343"/>
        <end position="357"/>
    </location>
</feature>
<feature type="compositionally biased region" description="Basic and acidic residues" evidence="6">
    <location>
        <begin position="361"/>
        <end position="380"/>
    </location>
</feature>
<accession>A0A6A7ASQ7</accession>
<keyword evidence="4" id="KW-0833">Ubl conjugation pathway</keyword>
<dbReference type="InterPro" id="IPR003653">
    <property type="entry name" value="Peptidase_C48_C"/>
</dbReference>
<dbReference type="Gene3D" id="3.40.395.10">
    <property type="entry name" value="Adenoviral Proteinase, Chain A"/>
    <property type="match status" value="1"/>
</dbReference>
<feature type="compositionally biased region" description="Polar residues" evidence="6">
    <location>
        <begin position="1229"/>
        <end position="1250"/>
    </location>
</feature>
<dbReference type="PROSITE" id="PS50600">
    <property type="entry name" value="ULP_PROTEASE"/>
    <property type="match status" value="1"/>
</dbReference>
<feature type="compositionally biased region" description="Low complexity" evidence="6">
    <location>
        <begin position="227"/>
        <end position="245"/>
    </location>
</feature>
<comment type="similarity">
    <text evidence="1">Belongs to the peptidase C48 family.</text>
</comment>
<dbReference type="PANTHER" id="PTHR46896">
    <property type="entry name" value="SENTRIN-SPECIFIC PROTEASE"/>
    <property type="match status" value="1"/>
</dbReference>
<feature type="region of interest" description="Disordered" evidence="6">
    <location>
        <begin position="1170"/>
        <end position="1208"/>
    </location>
</feature>
<feature type="region of interest" description="Disordered" evidence="6">
    <location>
        <begin position="181"/>
        <end position="385"/>
    </location>
</feature>
<feature type="region of interest" description="Disordered" evidence="6">
    <location>
        <begin position="1221"/>
        <end position="1283"/>
    </location>
</feature>
<feature type="compositionally biased region" description="Polar residues" evidence="6">
    <location>
        <begin position="1128"/>
        <end position="1141"/>
    </location>
</feature>
<dbReference type="PANTHER" id="PTHR46896:SF3">
    <property type="entry name" value="FI06413P-RELATED"/>
    <property type="match status" value="1"/>
</dbReference>
<feature type="compositionally biased region" description="Basic and acidic residues" evidence="6">
    <location>
        <begin position="1371"/>
        <end position="1380"/>
    </location>
</feature>
<keyword evidence="3" id="KW-0645">Protease</keyword>
<dbReference type="EMBL" id="MU006350">
    <property type="protein sequence ID" value="KAF2845279.1"/>
    <property type="molecule type" value="Genomic_DNA"/>
</dbReference>
<dbReference type="Pfam" id="PF02902">
    <property type="entry name" value="Peptidase_C48"/>
    <property type="match status" value="1"/>
</dbReference>
<dbReference type="OrthoDB" id="442460at2759"/>
<evidence type="ECO:0000259" key="7">
    <source>
        <dbReference type="PROSITE" id="PS50600"/>
    </source>
</evidence>
<dbReference type="SUPFAM" id="SSF54001">
    <property type="entry name" value="Cysteine proteinases"/>
    <property type="match status" value="1"/>
</dbReference>
<dbReference type="GO" id="GO:0070139">
    <property type="term" value="F:SUMO-specific endopeptidase activity"/>
    <property type="evidence" value="ECO:0007669"/>
    <property type="project" value="TreeGrafter"/>
</dbReference>
<feature type="compositionally biased region" description="Polar residues" evidence="6">
    <location>
        <begin position="107"/>
        <end position="122"/>
    </location>
</feature>
<feature type="region of interest" description="Disordered" evidence="6">
    <location>
        <begin position="776"/>
        <end position="812"/>
    </location>
</feature>
<evidence type="ECO:0000256" key="3">
    <source>
        <dbReference type="ARBA" id="ARBA00022670"/>
    </source>
</evidence>
<evidence type="ECO:0000313" key="9">
    <source>
        <dbReference type="Proteomes" id="UP000799423"/>
    </source>
</evidence>
<evidence type="ECO:0000313" key="8">
    <source>
        <dbReference type="EMBL" id="KAF2845279.1"/>
    </source>
</evidence>
<feature type="region of interest" description="Disordered" evidence="6">
    <location>
        <begin position="1350"/>
        <end position="1380"/>
    </location>
</feature>
<dbReference type="GO" id="GO:0005737">
    <property type="term" value="C:cytoplasm"/>
    <property type="evidence" value="ECO:0007669"/>
    <property type="project" value="TreeGrafter"/>
</dbReference>
<evidence type="ECO:0000256" key="2">
    <source>
        <dbReference type="ARBA" id="ARBA00022553"/>
    </source>
</evidence>
<feature type="compositionally biased region" description="Polar residues" evidence="6">
    <location>
        <begin position="286"/>
        <end position="295"/>
    </location>
</feature>
<dbReference type="InterPro" id="IPR051947">
    <property type="entry name" value="Sentrin-specific_protease"/>
</dbReference>
<feature type="region of interest" description="Disordered" evidence="6">
    <location>
        <begin position="23"/>
        <end position="162"/>
    </location>
</feature>
<evidence type="ECO:0000256" key="6">
    <source>
        <dbReference type="SAM" id="MobiDB-lite"/>
    </source>
</evidence>
<feature type="compositionally biased region" description="Polar residues" evidence="6">
    <location>
        <begin position="1272"/>
        <end position="1283"/>
    </location>
</feature>
<feature type="region of interest" description="Disordered" evidence="6">
    <location>
        <begin position="891"/>
        <end position="918"/>
    </location>
</feature>
<feature type="region of interest" description="Disordered" evidence="6">
    <location>
        <begin position="1047"/>
        <end position="1076"/>
    </location>
</feature>
<evidence type="ECO:0000256" key="1">
    <source>
        <dbReference type="ARBA" id="ARBA00005234"/>
    </source>
</evidence>
<dbReference type="InterPro" id="IPR038765">
    <property type="entry name" value="Papain-like_cys_pep_sf"/>
</dbReference>
<feature type="compositionally biased region" description="Basic residues" evidence="6">
    <location>
        <begin position="900"/>
        <end position="911"/>
    </location>
</feature>
<evidence type="ECO:0000256" key="5">
    <source>
        <dbReference type="ARBA" id="ARBA00022801"/>
    </source>
</evidence>
<feature type="compositionally biased region" description="Polar residues" evidence="6">
    <location>
        <begin position="136"/>
        <end position="145"/>
    </location>
</feature>
<keyword evidence="2" id="KW-0597">Phosphoprotein</keyword>
<feature type="compositionally biased region" description="Polar residues" evidence="6">
    <location>
        <begin position="320"/>
        <end position="333"/>
    </location>
</feature>
<name>A0A6A7ASQ7_9PLEO</name>
<dbReference type="GO" id="GO:0006508">
    <property type="term" value="P:proteolysis"/>
    <property type="evidence" value="ECO:0007669"/>
    <property type="project" value="UniProtKB-KW"/>
</dbReference>
<feature type="region of interest" description="Disordered" evidence="6">
    <location>
        <begin position="1098"/>
        <end position="1141"/>
    </location>
</feature>
<keyword evidence="5" id="KW-0378">Hydrolase</keyword>
<dbReference type="GO" id="GO:0005634">
    <property type="term" value="C:nucleus"/>
    <property type="evidence" value="ECO:0007669"/>
    <property type="project" value="TreeGrafter"/>
</dbReference>
<feature type="compositionally biased region" description="Polar residues" evidence="6">
    <location>
        <begin position="1191"/>
        <end position="1201"/>
    </location>
</feature>
<organism evidence="8 9">
    <name type="scientific">Plenodomus tracheiphilus IPT5</name>
    <dbReference type="NCBI Taxonomy" id="1408161"/>
    <lineage>
        <taxon>Eukaryota</taxon>
        <taxon>Fungi</taxon>
        <taxon>Dikarya</taxon>
        <taxon>Ascomycota</taxon>
        <taxon>Pezizomycotina</taxon>
        <taxon>Dothideomycetes</taxon>
        <taxon>Pleosporomycetidae</taxon>
        <taxon>Pleosporales</taxon>
        <taxon>Pleosporineae</taxon>
        <taxon>Leptosphaeriaceae</taxon>
        <taxon>Plenodomus</taxon>
    </lineage>
</organism>
<feature type="compositionally biased region" description="Basic residues" evidence="6">
    <location>
        <begin position="146"/>
        <end position="157"/>
    </location>
</feature>
<sequence length="1380" mass="153215">MLSNLIEDVRAAAGKALGFTNIDDHDAAAQPPDMRSPPHSYARGSAPSSRTVIDLSSPVKHARPPQRKAEAPNRRPRPRPARQSEDELRLVGDFSTPADAVACPDPQSWNPVSHRTPRTTMKNKPGASESFRPIDTLTQATSGSSRPRHVTYGKHSRPMPQTIGRARHEGQQAYLEAVESRAFTSSAKRRKTKHVIELDDDDQVQHMAASHSPHTPARTVHTTRPTSARSQRQGSAASGASLTAGKNSSQTQSEFRAADQRITHGKPRRSTVKGQGFEILPPVGKNTATSPSKGSAQEAYVTVSDDEEATPRKLILERFQQGSAESSQRQAVVTSRHFPNARINESTSECPGPSTATRPPKSAEETHLRDDFRPPPRKVDDPDDSLDELAVPYMQVPIAKSRLPSKAVQAANRDAKRKKRTVSAIERYWQLNYARSRDFTHTGPNLRMRHGTDQNYVIQMPDNDHNYCHAGNLDLSRVSKIYADDISRIRLTGGRDSDGYTYIIDLEFVDTDQFICFRDDYAVAQSGLKKFFQRTETYMQNIFERAQSKDNQGGKVPDVPDIGHLEVPLPTTKTQSPSDKSILIDQIRAYVKSPKDRRHEGVVAVEALSEPTRTSTRPTRSSAKFSDLFDVGPADHQEIEKYSVKHGLGPPWRKPLEYGQGKQRATVHFEDLPRLDEEEFLNDSLIDFYMIHLFNKHKVSADKVYFFNTYFYTALTKETGRKSMNYAKVARWTQKIDIFGYDHIIIPINEATHWYLAIICNVSSIDRKPVIEDFNDKASTTVGRGRQNDMPQDMSRQPTSMAEGGSSPLSIDKAQPFEETANRPSSVYGEGANLFEECSQLNLVDPHESGLQTEAPTTDGNDFNELLNSTVLEEPAGHIVLGSKNEKIRNNFRTQSTLQKSRKPKKRPHVPQKKDPNQPIVIILDSLGQTRSGAVRALKDWISAEGKAKRGMDADIKENGYYPKSSQIPTQSNWSDCGVYLLGYVDKFFQNPDGFKNKLLTGEMSVGRDWSELDPQQIRNRMRETLFACMKEQDAARSHERMAKLADGKTNALQPSTKRGHSNSEAQDRRTPPVVNTEAHTTASLAAVSLKALEPSIQDASPRKSASPFNFKHRSLKPGVHTPPLEGSWNTSHSTPVSASRTEHITSNYVQRGRRHGSPMVRISRKSPEIPRNGEAKSMETLPPGVEGSREASNLLGSTNNVRHKEDHAERISAVSERFSGMLPRKQGASRSKSSSLVTNSKQDGSTSTVYVEPESQGYLPEPIASPERTPANPSTMGQATVEVSPTRRMLRAAPSLGHPSVSLETGGDERHSRVQSPMLMNGLLETAEEALPDVMDIDSPSADAMVIDSMSRGSEVQETPEPDEGFLSSVDREQSPLLM</sequence>
<reference evidence="8" key="1">
    <citation type="submission" date="2020-01" db="EMBL/GenBank/DDBJ databases">
        <authorList>
            <consortium name="DOE Joint Genome Institute"/>
            <person name="Haridas S."/>
            <person name="Albert R."/>
            <person name="Binder M."/>
            <person name="Bloem J."/>
            <person name="Labutti K."/>
            <person name="Salamov A."/>
            <person name="Andreopoulos B."/>
            <person name="Baker S.E."/>
            <person name="Barry K."/>
            <person name="Bills G."/>
            <person name="Bluhm B.H."/>
            <person name="Cannon C."/>
            <person name="Castanera R."/>
            <person name="Culley D.E."/>
            <person name="Daum C."/>
            <person name="Ezra D."/>
            <person name="Gonzalez J.B."/>
            <person name="Henrissat B."/>
            <person name="Kuo A."/>
            <person name="Liang C."/>
            <person name="Lipzen A."/>
            <person name="Lutzoni F."/>
            <person name="Magnuson J."/>
            <person name="Mondo S."/>
            <person name="Nolan M."/>
            <person name="Ohm R."/>
            <person name="Pangilinan J."/>
            <person name="Park H.-J."/>
            <person name="Ramirez L."/>
            <person name="Alfaro M."/>
            <person name="Sun H."/>
            <person name="Tritt A."/>
            <person name="Yoshinaga Y."/>
            <person name="Zwiers L.-H."/>
            <person name="Turgeon B.G."/>
            <person name="Goodwin S.B."/>
            <person name="Spatafora J.W."/>
            <person name="Crous P.W."/>
            <person name="Grigoriev I.V."/>
        </authorList>
    </citation>
    <scope>NUCLEOTIDE SEQUENCE</scope>
    <source>
        <strain evidence="8">IPT5</strain>
    </source>
</reference>
<evidence type="ECO:0000256" key="4">
    <source>
        <dbReference type="ARBA" id="ARBA00022786"/>
    </source>
</evidence>
<dbReference type="GO" id="GO:0016926">
    <property type="term" value="P:protein desumoylation"/>
    <property type="evidence" value="ECO:0007669"/>
    <property type="project" value="TreeGrafter"/>
</dbReference>
<proteinExistence type="inferred from homology"/>